<feature type="compositionally biased region" description="Basic residues" evidence="1">
    <location>
        <begin position="122"/>
        <end position="139"/>
    </location>
</feature>
<keyword evidence="3" id="KW-1185">Reference proteome</keyword>
<proteinExistence type="predicted"/>
<sequence>MARENPACDGARSLKLARKKETKNGNNKKSSPGAKFFAEGHRRRPCGRRALLPHPSLRVKGDQRRRKNPRATIGSRDRMRATGKHPYRSRRAKRSLSPPPFPPPSRSLSLPFVEGAQLRTQDHRRLRRGPQRRCRRRPSPRVDRPTAPFPVL</sequence>
<name>A0AAW2GKT9_9HYME</name>
<evidence type="ECO:0000313" key="3">
    <source>
        <dbReference type="Proteomes" id="UP001430953"/>
    </source>
</evidence>
<feature type="region of interest" description="Disordered" evidence="1">
    <location>
        <begin position="1"/>
        <end position="152"/>
    </location>
</feature>
<feature type="compositionally biased region" description="Basic residues" evidence="1">
    <location>
        <begin position="81"/>
        <end position="94"/>
    </location>
</feature>
<evidence type="ECO:0000256" key="1">
    <source>
        <dbReference type="SAM" id="MobiDB-lite"/>
    </source>
</evidence>
<evidence type="ECO:0008006" key="4">
    <source>
        <dbReference type="Google" id="ProtNLM"/>
    </source>
</evidence>
<organism evidence="2 3">
    <name type="scientific">Cardiocondyla obscurior</name>
    <dbReference type="NCBI Taxonomy" id="286306"/>
    <lineage>
        <taxon>Eukaryota</taxon>
        <taxon>Metazoa</taxon>
        <taxon>Ecdysozoa</taxon>
        <taxon>Arthropoda</taxon>
        <taxon>Hexapoda</taxon>
        <taxon>Insecta</taxon>
        <taxon>Pterygota</taxon>
        <taxon>Neoptera</taxon>
        <taxon>Endopterygota</taxon>
        <taxon>Hymenoptera</taxon>
        <taxon>Apocrita</taxon>
        <taxon>Aculeata</taxon>
        <taxon>Formicoidea</taxon>
        <taxon>Formicidae</taxon>
        <taxon>Myrmicinae</taxon>
        <taxon>Cardiocondyla</taxon>
    </lineage>
</organism>
<comment type="caution">
    <text evidence="2">The sequence shown here is derived from an EMBL/GenBank/DDBJ whole genome shotgun (WGS) entry which is preliminary data.</text>
</comment>
<evidence type="ECO:0000313" key="2">
    <source>
        <dbReference type="EMBL" id="KAL0128300.1"/>
    </source>
</evidence>
<dbReference type="Proteomes" id="UP001430953">
    <property type="component" value="Unassembled WGS sequence"/>
</dbReference>
<accession>A0AAW2GKT9</accession>
<gene>
    <name evidence="2" type="ORF">PUN28_003519</name>
</gene>
<protein>
    <recommendedName>
        <fullName evidence="4">Histone H3</fullName>
    </recommendedName>
</protein>
<dbReference type="AlphaFoldDB" id="A0AAW2GKT9"/>
<dbReference type="EMBL" id="JADYXP020000003">
    <property type="protein sequence ID" value="KAL0128300.1"/>
    <property type="molecule type" value="Genomic_DNA"/>
</dbReference>
<reference evidence="2 3" key="1">
    <citation type="submission" date="2023-03" db="EMBL/GenBank/DDBJ databases">
        <title>High recombination rates correlate with genetic variation in Cardiocondyla obscurior ants.</title>
        <authorList>
            <person name="Errbii M."/>
        </authorList>
    </citation>
    <scope>NUCLEOTIDE SEQUENCE [LARGE SCALE GENOMIC DNA]</scope>
    <source>
        <strain evidence="2">Alpha-2009</strain>
        <tissue evidence="2">Whole body</tissue>
    </source>
</reference>